<dbReference type="PROSITE" id="PS50943">
    <property type="entry name" value="HTH_CROC1"/>
    <property type="match status" value="1"/>
</dbReference>
<proteinExistence type="inferred from homology"/>
<evidence type="ECO:0000259" key="2">
    <source>
        <dbReference type="PROSITE" id="PS50943"/>
    </source>
</evidence>
<protein>
    <recommendedName>
        <fullName evidence="2">HTH cro/C1-type domain-containing protein</fullName>
    </recommendedName>
</protein>
<keyword evidence="4" id="KW-1185">Reference proteome</keyword>
<comment type="similarity">
    <text evidence="1">Belongs to the short-chain fatty acyl-CoA assimilation regulator (ScfR) family.</text>
</comment>
<dbReference type="PANTHER" id="PTHR43236">
    <property type="entry name" value="ANTITOXIN HIGA1"/>
    <property type="match status" value="1"/>
</dbReference>
<dbReference type="InterPro" id="IPR001387">
    <property type="entry name" value="Cro/C1-type_HTH"/>
</dbReference>
<evidence type="ECO:0000313" key="3">
    <source>
        <dbReference type="EMBL" id="XFO74753.1"/>
    </source>
</evidence>
<dbReference type="PANTHER" id="PTHR43236:SF1">
    <property type="entry name" value="BLL7220 PROTEIN"/>
    <property type="match status" value="1"/>
</dbReference>
<dbReference type="RefSeq" id="WP_093793964.1">
    <property type="nucleotide sequence ID" value="NZ_CP155571.1"/>
</dbReference>
<organism evidence="3 4">
    <name type="scientific">Sporomusa acidovorans (strain ATCC 49682 / DSM 3132 / Mol)</name>
    <dbReference type="NCBI Taxonomy" id="1123286"/>
    <lineage>
        <taxon>Bacteria</taxon>
        <taxon>Bacillati</taxon>
        <taxon>Bacillota</taxon>
        <taxon>Negativicutes</taxon>
        <taxon>Selenomonadales</taxon>
        <taxon>Sporomusaceae</taxon>
        <taxon>Sporomusa</taxon>
    </lineage>
</organism>
<evidence type="ECO:0000256" key="1">
    <source>
        <dbReference type="ARBA" id="ARBA00007227"/>
    </source>
</evidence>
<dbReference type="SMART" id="SM00530">
    <property type="entry name" value="HTH_XRE"/>
    <property type="match status" value="1"/>
</dbReference>
<dbReference type="Pfam" id="PF01381">
    <property type="entry name" value="HTH_3"/>
    <property type="match status" value="1"/>
</dbReference>
<reference evidence="3" key="1">
    <citation type="submission" date="2024-05" db="EMBL/GenBank/DDBJ databases">
        <title>Isolation and characterization of Sporomusa carbonis sp. nov., a carboxydotrophic hydrogenogen in the genus of Sporomusa isolated from a charcoal burning pile.</title>
        <authorList>
            <person name="Boeer T."/>
            <person name="Rosenbaum F."/>
            <person name="Eysell L."/>
            <person name="Mueller V."/>
            <person name="Daniel R."/>
            <person name="Poehlein A."/>
        </authorList>
    </citation>
    <scope>NUCLEOTIDE SEQUENCE [LARGE SCALE GENOMIC DNA]</scope>
    <source>
        <strain evidence="3">DSM 3132</strain>
    </source>
</reference>
<sequence>MNIGKRLLSARKAAQMTLKDVAERMGMSHTAIAKYEKDQVAPNSTVLIQLSKVLKVPVSYFFEEPTVQLTLLGYRKRNKLTKGEMDAILEKALDWAEKYQELEEYLEIGEQDINFQAAVCSLNFPITELDQLEEFVPKFRERLQIGQDAIEDLVELLEDIEVKVLLIDGPDKFDAVSYVNGKGAFLIVTNSRYPLARSRFTLAHELGHIVFHLLERQSLVNCELDEEKFANRFAGAFLIPAMSAYRDIGKKRTSFGKQELIELKRKYGLSMQALVYRAKDLGIITEDTANKFFREFRKRGWHRIEPDEEFNQFVPEQAKRFERLVARAVAEQCITQSKAREFLYYLPNSECCEVM</sequence>
<dbReference type="Proteomes" id="UP000216052">
    <property type="component" value="Chromosome"/>
</dbReference>
<dbReference type="InterPro" id="IPR010982">
    <property type="entry name" value="Lambda_DNA-bd_dom_sf"/>
</dbReference>
<evidence type="ECO:0000313" key="4">
    <source>
        <dbReference type="Proteomes" id="UP000216052"/>
    </source>
</evidence>
<dbReference type="CDD" id="cd00093">
    <property type="entry name" value="HTH_XRE"/>
    <property type="match status" value="1"/>
</dbReference>
<feature type="domain" description="HTH cro/C1-type" evidence="2">
    <location>
        <begin position="7"/>
        <end position="61"/>
    </location>
</feature>
<dbReference type="Pfam" id="PF06114">
    <property type="entry name" value="Peptidase_M78"/>
    <property type="match status" value="1"/>
</dbReference>
<dbReference type="Gene3D" id="1.10.260.40">
    <property type="entry name" value="lambda repressor-like DNA-binding domains"/>
    <property type="match status" value="1"/>
</dbReference>
<name>A0ABZ3J8T9_SPOA4</name>
<dbReference type="InterPro" id="IPR010359">
    <property type="entry name" value="IrrE_HExxH"/>
</dbReference>
<dbReference type="EMBL" id="CP155571">
    <property type="protein sequence ID" value="XFO74753.1"/>
    <property type="molecule type" value="Genomic_DNA"/>
</dbReference>
<dbReference type="InterPro" id="IPR052345">
    <property type="entry name" value="Rad_response_metalloprotease"/>
</dbReference>
<dbReference type="SUPFAM" id="SSF47413">
    <property type="entry name" value="lambda repressor-like DNA-binding domains"/>
    <property type="match status" value="1"/>
</dbReference>
<gene>
    <name evidence="3" type="ORF">SPACI_048640</name>
</gene>
<dbReference type="Gene3D" id="1.10.10.2910">
    <property type="match status" value="1"/>
</dbReference>
<accession>A0ABZ3J8T9</accession>